<protein>
    <recommendedName>
        <fullName evidence="8">Thymus-specific serine protease</fullName>
    </recommendedName>
</protein>
<evidence type="ECO:0008006" key="8">
    <source>
        <dbReference type="Google" id="ProtNLM"/>
    </source>
</evidence>
<keyword evidence="3" id="KW-0732">Signal</keyword>
<organism evidence="6 7">
    <name type="scientific">Perkinsus chesapeaki</name>
    <name type="common">Clam parasite</name>
    <name type="synonym">Perkinsus andrewsi</name>
    <dbReference type="NCBI Taxonomy" id="330153"/>
    <lineage>
        <taxon>Eukaryota</taxon>
        <taxon>Sar</taxon>
        <taxon>Alveolata</taxon>
        <taxon>Perkinsozoa</taxon>
        <taxon>Perkinsea</taxon>
        <taxon>Perkinsida</taxon>
        <taxon>Perkinsidae</taxon>
        <taxon>Perkinsus</taxon>
    </lineage>
</organism>
<keyword evidence="2" id="KW-0645">Protease</keyword>
<dbReference type="PANTHER" id="PTHR11010">
    <property type="entry name" value="PROTEASE S28 PRO-X CARBOXYPEPTIDASE-RELATED"/>
    <property type="match status" value="1"/>
</dbReference>
<dbReference type="InterPro" id="IPR029058">
    <property type="entry name" value="AB_hydrolase_fold"/>
</dbReference>
<dbReference type="Gene3D" id="1.20.120.980">
    <property type="entry name" value="Serine carboxypeptidase S28, SKS domain"/>
    <property type="match status" value="1"/>
</dbReference>
<dbReference type="Gene3D" id="3.40.50.1820">
    <property type="entry name" value="alpha/beta hydrolase"/>
    <property type="match status" value="1"/>
</dbReference>
<keyword evidence="7" id="KW-1185">Reference proteome</keyword>
<dbReference type="SUPFAM" id="SSF53474">
    <property type="entry name" value="alpha/beta-Hydrolases"/>
    <property type="match status" value="1"/>
</dbReference>
<reference evidence="6 7" key="1">
    <citation type="submission" date="2020-04" db="EMBL/GenBank/DDBJ databases">
        <title>Perkinsus chesapeaki whole genome sequence.</title>
        <authorList>
            <person name="Bogema D.R."/>
        </authorList>
    </citation>
    <scope>NUCLEOTIDE SEQUENCE [LARGE SCALE GENOMIC DNA]</scope>
    <source>
        <strain evidence="6">ATCC PRA-425</strain>
    </source>
</reference>
<dbReference type="InterPro" id="IPR008758">
    <property type="entry name" value="Peptidase_S28"/>
</dbReference>
<feature type="non-terminal residue" evidence="6">
    <location>
        <position position="289"/>
    </location>
</feature>
<comment type="similarity">
    <text evidence="1">Belongs to the peptidase S28 family.</text>
</comment>
<dbReference type="GO" id="GO:0008239">
    <property type="term" value="F:dipeptidyl-peptidase activity"/>
    <property type="evidence" value="ECO:0007669"/>
    <property type="project" value="TreeGrafter"/>
</dbReference>
<name>A0A7J6MAV2_PERCH</name>
<gene>
    <name evidence="6" type="ORF">FOL47_002907</name>
</gene>
<evidence type="ECO:0000256" key="3">
    <source>
        <dbReference type="ARBA" id="ARBA00022729"/>
    </source>
</evidence>
<dbReference type="PANTHER" id="PTHR11010:SF117">
    <property type="entry name" value="SERINE PROTEASE 16"/>
    <property type="match status" value="1"/>
</dbReference>
<evidence type="ECO:0000313" key="6">
    <source>
        <dbReference type="EMBL" id="KAF4668732.1"/>
    </source>
</evidence>
<dbReference type="OrthoDB" id="1735038at2759"/>
<dbReference type="Pfam" id="PF05577">
    <property type="entry name" value="Peptidase_S28"/>
    <property type="match status" value="1"/>
</dbReference>
<comment type="caution">
    <text evidence="6">The sequence shown here is derived from an EMBL/GenBank/DDBJ whole genome shotgun (WGS) entry which is preliminary data.</text>
</comment>
<dbReference type="InterPro" id="IPR042269">
    <property type="entry name" value="Ser_carbopepase_S28_SKS"/>
</dbReference>
<evidence type="ECO:0000256" key="4">
    <source>
        <dbReference type="ARBA" id="ARBA00022801"/>
    </source>
</evidence>
<evidence type="ECO:0000256" key="2">
    <source>
        <dbReference type="ARBA" id="ARBA00022670"/>
    </source>
</evidence>
<dbReference type="GO" id="GO:0070008">
    <property type="term" value="F:serine-type exopeptidase activity"/>
    <property type="evidence" value="ECO:0007669"/>
    <property type="project" value="InterPro"/>
</dbReference>
<proteinExistence type="inferred from homology"/>
<accession>A0A7J6MAV2</accession>
<evidence type="ECO:0000313" key="7">
    <source>
        <dbReference type="Proteomes" id="UP000591131"/>
    </source>
</evidence>
<dbReference type="GO" id="GO:0006508">
    <property type="term" value="P:proteolysis"/>
    <property type="evidence" value="ECO:0007669"/>
    <property type="project" value="UniProtKB-KW"/>
</dbReference>
<keyword evidence="5" id="KW-0325">Glycoprotein</keyword>
<evidence type="ECO:0000256" key="5">
    <source>
        <dbReference type="ARBA" id="ARBA00023180"/>
    </source>
</evidence>
<dbReference type="AlphaFoldDB" id="A0A7J6MAV2"/>
<dbReference type="Proteomes" id="UP000591131">
    <property type="component" value="Unassembled WGS sequence"/>
</dbReference>
<evidence type="ECO:0000256" key="1">
    <source>
        <dbReference type="ARBA" id="ARBA00011079"/>
    </source>
</evidence>
<sequence>PLAGLFAQQLMYSFDFFNYKKPIIFVSLTRSSLNGTGLSDVLETATLVKAAIYVIEDRYSGNSFPTDEYSNGTLKKLLTVRQMVEDVVHFGTHLRSRYPTPDLKIVLFGCSSTGMIAAPARQRHPEIFAGAVESSAPLKITPTDDKWVNGKASELKYWPYVAKAFSNKHLGGSRRCVDVLTKAHQEYAQALKTVEGRRAVEKKFRFCDRYLEDVNNQILSSIGGRLLGMNPQYNDPYPATDYHNIKMICRRLTSGSDSPLDKLADILNTNDPLPPGDTRGVPFLRHIEM</sequence>
<dbReference type="EMBL" id="JAAPAO010000185">
    <property type="protein sequence ID" value="KAF4668732.1"/>
    <property type="molecule type" value="Genomic_DNA"/>
</dbReference>
<keyword evidence="4" id="KW-0378">Hydrolase</keyword>